<dbReference type="PANTHER" id="PTHR36840">
    <property type="entry name" value="BLL5714 PROTEIN"/>
    <property type="match status" value="1"/>
</dbReference>
<feature type="transmembrane region" description="Helical" evidence="1">
    <location>
        <begin position="255"/>
        <end position="273"/>
    </location>
</feature>
<gene>
    <name evidence="2" type="ordered locus">Gbro_0830</name>
</gene>
<keyword evidence="3" id="KW-1185">Reference proteome</keyword>
<feature type="transmembrane region" description="Helical" evidence="1">
    <location>
        <begin position="184"/>
        <end position="201"/>
    </location>
</feature>
<dbReference type="STRING" id="526226.Gbro_0830"/>
<feature type="transmembrane region" description="Helical" evidence="1">
    <location>
        <begin position="59"/>
        <end position="78"/>
    </location>
</feature>
<dbReference type="EMBL" id="CP001802">
    <property type="protein sequence ID" value="ACY20143.1"/>
    <property type="molecule type" value="Genomic_DNA"/>
</dbReference>
<feature type="transmembrane region" description="Helical" evidence="1">
    <location>
        <begin position="31"/>
        <end position="53"/>
    </location>
</feature>
<dbReference type="PANTHER" id="PTHR36840:SF1">
    <property type="entry name" value="BLL5714 PROTEIN"/>
    <property type="match status" value="1"/>
</dbReference>
<dbReference type="InterPro" id="IPR010640">
    <property type="entry name" value="Low_temperature_requirement_A"/>
</dbReference>
<evidence type="ECO:0000313" key="2">
    <source>
        <dbReference type="EMBL" id="ACY20143.1"/>
    </source>
</evidence>
<accession>D0L3E4</accession>
<dbReference type="Proteomes" id="UP000001219">
    <property type="component" value="Chromosome"/>
</dbReference>
<feature type="transmembrane region" description="Helical" evidence="1">
    <location>
        <begin position="128"/>
        <end position="145"/>
    </location>
</feature>
<dbReference type="eggNOG" id="COG4292">
    <property type="taxonomic scope" value="Bacteria"/>
</dbReference>
<dbReference type="HOGENOM" id="CLU_045667_0_0_11"/>
<reference evidence="3" key="1">
    <citation type="submission" date="2009-10" db="EMBL/GenBank/DDBJ databases">
        <title>The complete chromosome of Gordonia bronchialis DSM 43247.</title>
        <authorList>
            <consortium name="US DOE Joint Genome Institute (JGI-PGF)"/>
            <person name="Lucas S."/>
            <person name="Copeland A."/>
            <person name="Lapidus A."/>
            <person name="Glavina del Rio T."/>
            <person name="Dalin E."/>
            <person name="Tice H."/>
            <person name="Bruce D."/>
            <person name="Goodwin L."/>
            <person name="Pitluck S."/>
            <person name="Kyrpides N."/>
            <person name="Mavromatis K."/>
            <person name="Ivanova N."/>
            <person name="Ovchinnikova G."/>
            <person name="Saunders E."/>
            <person name="Brettin T."/>
            <person name="Detter J.C."/>
            <person name="Han C."/>
            <person name="Larimer F."/>
            <person name="Land M."/>
            <person name="Hauser L."/>
            <person name="Markowitz V."/>
            <person name="Cheng J.-F."/>
            <person name="Hugenholtz P."/>
            <person name="Woyke T."/>
            <person name="Wu D."/>
            <person name="Jando M."/>
            <person name="Schneider S."/>
            <person name="Goeker M."/>
            <person name="Klenk H.-P."/>
            <person name="Eisen J.A."/>
        </authorList>
    </citation>
    <scope>NUCLEOTIDE SEQUENCE [LARGE SCALE GENOMIC DNA]</scope>
    <source>
        <strain evidence="3">ATCC 25592 / DSM 43247 / BCRC 13721 / JCM 3198 / KCTC 3076 / NBRC 16047 / NCTC 10667</strain>
    </source>
</reference>
<keyword evidence="1" id="KW-1133">Transmembrane helix</keyword>
<organism evidence="2 3">
    <name type="scientific">Gordonia bronchialis (strain ATCC 25592 / DSM 43247 / BCRC 13721 / JCM 3198 / KCTC 3076 / NBRC 16047 / NCTC 10667)</name>
    <name type="common">Rhodococcus bronchialis</name>
    <dbReference type="NCBI Taxonomy" id="526226"/>
    <lineage>
        <taxon>Bacteria</taxon>
        <taxon>Bacillati</taxon>
        <taxon>Actinomycetota</taxon>
        <taxon>Actinomycetes</taxon>
        <taxon>Mycobacteriales</taxon>
        <taxon>Gordoniaceae</taxon>
        <taxon>Gordonia</taxon>
    </lineage>
</organism>
<dbReference type="Pfam" id="PF06772">
    <property type="entry name" value="LtrA"/>
    <property type="match status" value="1"/>
</dbReference>
<evidence type="ECO:0000313" key="3">
    <source>
        <dbReference type="Proteomes" id="UP000001219"/>
    </source>
</evidence>
<feature type="transmembrane region" description="Helical" evidence="1">
    <location>
        <begin position="222"/>
        <end position="243"/>
    </location>
</feature>
<feature type="transmembrane region" description="Helical" evidence="1">
    <location>
        <begin position="353"/>
        <end position="371"/>
    </location>
</feature>
<protein>
    <submittedName>
        <fullName evidence="2">Low temperature requirement A</fullName>
    </submittedName>
</protein>
<feature type="transmembrane region" description="Helical" evidence="1">
    <location>
        <begin position="320"/>
        <end position="341"/>
    </location>
</feature>
<evidence type="ECO:0000256" key="1">
    <source>
        <dbReference type="SAM" id="Phobius"/>
    </source>
</evidence>
<sequence length="417" mass="44888">MVDSTSIGHRLRAMTGRDPHQEGRVATSLELFYDLVFVVAFSFTGTAAAHQIAEGHFRNALIGFLLCTFAAIWAWINFAWFASAFDTDDWFFRIVTLVQMIGVALIALGVPEVFHSLDEAHLENRVMILGYIIMRVGMVAQWLRVAVQSPRYRRAALIYAGMTLLAQLGWVVILIAHMALLPTVIAMIACVGVELVGPFLGETRTRGGTPWHPHHIAERYSLLTIITLGEGVVGTVTVLGALIEVQGWSTDTVLLGTSAMTATFAMWWVYFIVPVGDALHEHRHKSFWWGYGHILIFMAAAGFGAGLHVAALYIEHESHVAGGAVVASVAIPLGFYCLGIIAMYDYLLPFDPLSLVLAVVVVVVLAGAVWLCVAGVSVVVAVAVAALAPVAMAIVDEVLGAPRRASASADSSSPGLL</sequence>
<reference evidence="2 3" key="2">
    <citation type="journal article" date="2010" name="Stand. Genomic Sci.">
        <title>Complete genome sequence of Gordonia bronchialis type strain (3410).</title>
        <authorList>
            <person name="Ivanova N."/>
            <person name="Sikorski J."/>
            <person name="Jando M."/>
            <person name="Lapidus A."/>
            <person name="Nolan M."/>
            <person name="Lucas S."/>
            <person name="Del Rio T.G."/>
            <person name="Tice H."/>
            <person name="Copeland A."/>
            <person name="Cheng J.F."/>
            <person name="Chen F."/>
            <person name="Bruce D."/>
            <person name="Goodwin L."/>
            <person name="Pitluck S."/>
            <person name="Mavromatis K."/>
            <person name="Ovchinnikova G."/>
            <person name="Pati A."/>
            <person name="Chen A."/>
            <person name="Palaniappan K."/>
            <person name="Land M."/>
            <person name="Hauser L."/>
            <person name="Chang Y.J."/>
            <person name="Jeffries C.D."/>
            <person name="Chain P."/>
            <person name="Saunders E."/>
            <person name="Han C."/>
            <person name="Detter J.C."/>
            <person name="Brettin T."/>
            <person name="Rohde M."/>
            <person name="Goker M."/>
            <person name="Bristow J."/>
            <person name="Eisen J.A."/>
            <person name="Markowitz V."/>
            <person name="Hugenholtz P."/>
            <person name="Klenk H.P."/>
            <person name="Kyrpides N.C."/>
        </authorList>
    </citation>
    <scope>NUCLEOTIDE SEQUENCE [LARGE SCALE GENOMIC DNA]</scope>
    <source>
        <strain evidence="3">ATCC 25592 / DSM 43247 / BCRC 13721 / JCM 3198 / KCTC 3076 / NBRC 16047 / NCTC 10667</strain>
    </source>
</reference>
<feature type="transmembrane region" description="Helical" evidence="1">
    <location>
        <begin position="157"/>
        <end position="178"/>
    </location>
</feature>
<dbReference type="AlphaFoldDB" id="D0L3E4"/>
<feature type="transmembrane region" description="Helical" evidence="1">
    <location>
        <begin position="90"/>
        <end position="108"/>
    </location>
</feature>
<feature type="transmembrane region" description="Helical" evidence="1">
    <location>
        <begin position="294"/>
        <end position="314"/>
    </location>
</feature>
<feature type="transmembrane region" description="Helical" evidence="1">
    <location>
        <begin position="377"/>
        <end position="395"/>
    </location>
</feature>
<keyword evidence="1" id="KW-0812">Transmembrane</keyword>
<proteinExistence type="predicted"/>
<dbReference type="KEGG" id="gbr:Gbro_0830"/>
<keyword evidence="1" id="KW-0472">Membrane</keyword>
<name>D0L3E4_GORB4</name>